<accession>A0A5B9QRR1</accession>
<dbReference type="KEGG" id="rul:UC8_26590"/>
<protein>
    <recommendedName>
        <fullName evidence="4">Carboxypeptidase regulatory-like domain-containing protein</fullName>
    </recommendedName>
</protein>
<proteinExistence type="predicted"/>
<organism evidence="2 3">
    <name type="scientific">Roseimaritima ulvae</name>
    <dbReference type="NCBI Taxonomy" id="980254"/>
    <lineage>
        <taxon>Bacteria</taxon>
        <taxon>Pseudomonadati</taxon>
        <taxon>Planctomycetota</taxon>
        <taxon>Planctomycetia</taxon>
        <taxon>Pirellulales</taxon>
        <taxon>Pirellulaceae</taxon>
        <taxon>Roseimaritima</taxon>
    </lineage>
</organism>
<evidence type="ECO:0000313" key="2">
    <source>
        <dbReference type="EMBL" id="QEG40642.1"/>
    </source>
</evidence>
<dbReference type="EMBL" id="CP042914">
    <property type="protein sequence ID" value="QEG40642.1"/>
    <property type="molecule type" value="Genomic_DNA"/>
</dbReference>
<evidence type="ECO:0008006" key="4">
    <source>
        <dbReference type="Google" id="ProtNLM"/>
    </source>
</evidence>
<gene>
    <name evidence="2" type="ORF">UC8_26590</name>
</gene>
<dbReference type="PROSITE" id="PS51257">
    <property type="entry name" value="PROKAR_LIPOPROTEIN"/>
    <property type="match status" value="1"/>
</dbReference>
<reference evidence="2 3" key="1">
    <citation type="submission" date="2019-08" db="EMBL/GenBank/DDBJ databases">
        <title>Deep-cultivation of Planctomycetes and their phenomic and genomic characterization uncovers novel biology.</title>
        <authorList>
            <person name="Wiegand S."/>
            <person name="Jogler M."/>
            <person name="Boedeker C."/>
            <person name="Pinto D."/>
            <person name="Vollmers J."/>
            <person name="Rivas-Marin E."/>
            <person name="Kohn T."/>
            <person name="Peeters S.H."/>
            <person name="Heuer A."/>
            <person name="Rast P."/>
            <person name="Oberbeckmann S."/>
            <person name="Bunk B."/>
            <person name="Jeske O."/>
            <person name="Meyerdierks A."/>
            <person name="Storesund J.E."/>
            <person name="Kallscheuer N."/>
            <person name="Luecker S."/>
            <person name="Lage O.M."/>
            <person name="Pohl T."/>
            <person name="Merkel B.J."/>
            <person name="Hornburger P."/>
            <person name="Mueller R.-W."/>
            <person name="Bruemmer F."/>
            <person name="Labrenz M."/>
            <person name="Spormann A.M."/>
            <person name="Op den Camp H."/>
            <person name="Overmann J."/>
            <person name="Amann R."/>
            <person name="Jetten M.S.M."/>
            <person name="Mascher T."/>
            <person name="Medema M.H."/>
            <person name="Devos D.P."/>
            <person name="Kaster A.-K."/>
            <person name="Ovreas L."/>
            <person name="Rohde M."/>
            <person name="Galperin M.Y."/>
            <person name="Jogler C."/>
        </authorList>
    </citation>
    <scope>NUCLEOTIDE SEQUENCE [LARGE SCALE GENOMIC DNA]</scope>
    <source>
        <strain evidence="2 3">UC8</strain>
    </source>
</reference>
<dbReference type="AlphaFoldDB" id="A0A5B9QRR1"/>
<feature type="chain" id="PRO_5023040208" description="Carboxypeptidase regulatory-like domain-containing protein" evidence="1">
    <location>
        <begin position="27"/>
        <end position="137"/>
    </location>
</feature>
<feature type="signal peptide" evidence="1">
    <location>
        <begin position="1"/>
        <end position="26"/>
    </location>
</feature>
<sequence precursor="true">MQRSKPFLLAVLPLVTFLTAVGCTPAGPPTTPVEGTVSLDGTPLTNGYVMFRDKSGDKPSAAGQIADGKYQVDVQPGQKTVEITSTRDVPGKFDMSNPGQKVQLTEQFVPSQYNTETTLTTEIGDEPLTLNYDLKSS</sequence>
<dbReference type="Proteomes" id="UP000325286">
    <property type="component" value="Chromosome"/>
</dbReference>
<keyword evidence="3" id="KW-1185">Reference proteome</keyword>
<keyword evidence="1" id="KW-0732">Signal</keyword>
<dbReference type="RefSeq" id="WP_068130654.1">
    <property type="nucleotide sequence ID" value="NZ_CP042914.1"/>
</dbReference>
<evidence type="ECO:0000313" key="3">
    <source>
        <dbReference type="Proteomes" id="UP000325286"/>
    </source>
</evidence>
<dbReference type="OrthoDB" id="291697at2"/>
<evidence type="ECO:0000256" key="1">
    <source>
        <dbReference type="SAM" id="SignalP"/>
    </source>
</evidence>
<name>A0A5B9QRR1_9BACT</name>